<sequence length="528" mass="60725">MMKLPNLNKIPIKYRPKAIEQAQKALTEYLHSTRSLPFTYAEHISKYSHHSLSDVASKVRFSPATFFKSLQRFLRYHPINEFEFFYESIGINYVEINGFLPQNKFFLCEDLRVLNVACALSSFGFPWNHLGELYREEISIFSRDPSDLSKMLLGFKEYGFDTVTVIGICLVFPQVLGGGHEMRGEIDAIFSDLRKLFIDFDLVSFVEGNVDAWVEICRKVRVFYDLGCQKGEMGEVMGRSKITFIKYPEEVLVKKAEFFSILGVSKSDIGLLLLERREILDFDLENPVVSVLGFLKHMGMNDVEVKAIAQEYPYVLGRNKMANLPHVMRALDRHEWFFNQMRFGNHHLLGTYSIGNPNKDLDKDYKSSLDKIQSTRTPVHTLSKLNFLHGIGFGENRLTIKVLADSHGTSTEIRERFDCLLGSGIEYAKLCKMVRLSPKILNQNSEILERKIKFLCEDMGSSLQYLDLFPAYLCYDLEKRIKPRYFFHTWLLGKGLSVKSKLLTILIAALEEAKKLYQETMNTSASGT</sequence>
<accession>A0ACB7YAL3</accession>
<gene>
    <name evidence="1" type="ORF">Vadar_032948</name>
</gene>
<organism evidence="1 2">
    <name type="scientific">Vaccinium darrowii</name>
    <dbReference type="NCBI Taxonomy" id="229202"/>
    <lineage>
        <taxon>Eukaryota</taxon>
        <taxon>Viridiplantae</taxon>
        <taxon>Streptophyta</taxon>
        <taxon>Embryophyta</taxon>
        <taxon>Tracheophyta</taxon>
        <taxon>Spermatophyta</taxon>
        <taxon>Magnoliopsida</taxon>
        <taxon>eudicotyledons</taxon>
        <taxon>Gunneridae</taxon>
        <taxon>Pentapetalae</taxon>
        <taxon>asterids</taxon>
        <taxon>Ericales</taxon>
        <taxon>Ericaceae</taxon>
        <taxon>Vaccinioideae</taxon>
        <taxon>Vaccinieae</taxon>
        <taxon>Vaccinium</taxon>
    </lineage>
</organism>
<proteinExistence type="predicted"/>
<dbReference type="Proteomes" id="UP000828048">
    <property type="component" value="Chromosome 7"/>
</dbReference>
<dbReference type="EMBL" id="CM037157">
    <property type="protein sequence ID" value="KAH7850440.1"/>
    <property type="molecule type" value="Genomic_DNA"/>
</dbReference>
<evidence type="ECO:0000313" key="1">
    <source>
        <dbReference type="EMBL" id="KAH7850440.1"/>
    </source>
</evidence>
<reference evidence="1 2" key="1">
    <citation type="journal article" date="2021" name="Hortic Res">
        <title>High-quality reference genome and annotation aids understanding of berry development for evergreen blueberry (Vaccinium darrowii).</title>
        <authorList>
            <person name="Yu J."/>
            <person name="Hulse-Kemp A.M."/>
            <person name="Babiker E."/>
            <person name="Staton M."/>
        </authorList>
    </citation>
    <scope>NUCLEOTIDE SEQUENCE [LARGE SCALE GENOMIC DNA]</scope>
    <source>
        <strain evidence="2">cv. NJ 8807/NJ 8810</strain>
        <tissue evidence="1">Young leaf</tissue>
    </source>
</reference>
<comment type="caution">
    <text evidence="1">The sequence shown here is derived from an EMBL/GenBank/DDBJ whole genome shotgun (WGS) entry which is preliminary data.</text>
</comment>
<protein>
    <submittedName>
        <fullName evidence="1">Uncharacterized protein</fullName>
    </submittedName>
</protein>
<name>A0ACB7YAL3_9ERIC</name>
<keyword evidence="2" id="KW-1185">Reference proteome</keyword>
<evidence type="ECO:0000313" key="2">
    <source>
        <dbReference type="Proteomes" id="UP000828048"/>
    </source>
</evidence>